<feature type="domain" description="PucR C-terminal helix-turn-helix" evidence="1">
    <location>
        <begin position="433"/>
        <end position="480"/>
    </location>
</feature>
<dbReference type="Proteomes" id="UP000540506">
    <property type="component" value="Unassembled WGS sequence"/>
</dbReference>
<name>A0A7W7RAH1_KITKI</name>
<comment type="caution">
    <text evidence="2">The sequence shown here is derived from an EMBL/GenBank/DDBJ whole genome shotgun (WGS) entry which is preliminary data.</text>
</comment>
<dbReference type="InterPro" id="IPR042070">
    <property type="entry name" value="PucR_C-HTH_sf"/>
</dbReference>
<reference evidence="2 3" key="1">
    <citation type="submission" date="2020-08" db="EMBL/GenBank/DDBJ databases">
        <title>Sequencing the genomes of 1000 actinobacteria strains.</title>
        <authorList>
            <person name="Klenk H.-P."/>
        </authorList>
    </citation>
    <scope>NUCLEOTIDE SEQUENCE [LARGE SCALE GENOMIC DNA]</scope>
    <source>
        <strain evidence="2 3">DSM 41654</strain>
    </source>
</reference>
<feature type="domain" description="PucR C-terminal helix-turn-helix" evidence="1">
    <location>
        <begin position="328"/>
        <end position="381"/>
    </location>
</feature>
<dbReference type="InterPro" id="IPR025736">
    <property type="entry name" value="PucR_C-HTH_dom"/>
</dbReference>
<dbReference type="PANTHER" id="PTHR33744:SF1">
    <property type="entry name" value="DNA-BINDING TRANSCRIPTIONAL ACTIVATOR ADER"/>
    <property type="match status" value="1"/>
</dbReference>
<dbReference type="Gene3D" id="1.10.10.2840">
    <property type="entry name" value="PucR C-terminal helix-turn-helix domain"/>
    <property type="match status" value="2"/>
</dbReference>
<proteinExistence type="predicted"/>
<dbReference type="RefSeq" id="WP_184945651.1">
    <property type="nucleotide sequence ID" value="NZ_JACHJV010000003.1"/>
</dbReference>
<dbReference type="InterPro" id="IPR051448">
    <property type="entry name" value="CdaR-like_regulators"/>
</dbReference>
<dbReference type="EMBL" id="JACHJV010000003">
    <property type="protein sequence ID" value="MBB4928344.1"/>
    <property type="molecule type" value="Genomic_DNA"/>
</dbReference>
<dbReference type="PANTHER" id="PTHR33744">
    <property type="entry name" value="CARBOHYDRATE DIACID REGULATOR"/>
    <property type="match status" value="1"/>
</dbReference>
<organism evidence="2 3">
    <name type="scientific">Kitasatospora kifunensis</name>
    <name type="common">Streptomyces kifunensis</name>
    <dbReference type="NCBI Taxonomy" id="58351"/>
    <lineage>
        <taxon>Bacteria</taxon>
        <taxon>Bacillati</taxon>
        <taxon>Actinomycetota</taxon>
        <taxon>Actinomycetes</taxon>
        <taxon>Kitasatosporales</taxon>
        <taxon>Streptomycetaceae</taxon>
        <taxon>Kitasatospora</taxon>
    </lineage>
</organism>
<accession>A0A7W7RAH1</accession>
<protein>
    <recommendedName>
        <fullName evidence="1">PucR C-terminal helix-turn-helix domain-containing protein</fullName>
    </recommendedName>
</protein>
<keyword evidence="3" id="KW-1185">Reference proteome</keyword>
<evidence type="ECO:0000259" key="1">
    <source>
        <dbReference type="Pfam" id="PF13556"/>
    </source>
</evidence>
<sequence length="497" mass="52930">MRNGLPRTGPGTVGRARRADDVLEMQRAARKGGTAPLLHWLATRTGAVVLLVTSSGMALSPPRVRLGDAERDLVVRGAREVSVRGLGSVAIDQGGLTCVVLPVDGRPGALQAPLLAAVRPGPTPPDLPQLLADASAALSLCWQLERVRRQQHRLRIADARTRQAVLQLLMNGQVSAARQVAGALRPVLPEVVRVYVVQGPAAARATVADALAAAAEDTWAMPCPVYAGHTLLLAPAGTDVRPDSATAQGCWTGVSDAVPLHDTATGYAQAIHALATARHSNERYASFTDQPDLALTIGPAAAAWAKAFLAPLRAHRAKRPQDPDGTELLATATSWLNSSSRATAHLKIHRNTLTARLTLIQTLLGLDLNRLPDQAALALALSTAAAGLPTRTRETEEPVPHLDELLALPGVLAWAQPQFHHLWNPDVPPRIAQTLTTWLHLDARIAPTATALSMSPSAVRKRLPRAEALLQRPLLQPSRAVYDQWLAQRALDLAEGP</sequence>
<evidence type="ECO:0000313" key="2">
    <source>
        <dbReference type="EMBL" id="MBB4928344.1"/>
    </source>
</evidence>
<gene>
    <name evidence="2" type="ORF">FHR34_007441</name>
</gene>
<dbReference type="AlphaFoldDB" id="A0A7W7RAH1"/>
<evidence type="ECO:0000313" key="3">
    <source>
        <dbReference type="Proteomes" id="UP000540506"/>
    </source>
</evidence>
<dbReference type="Pfam" id="PF13556">
    <property type="entry name" value="HTH_30"/>
    <property type="match status" value="2"/>
</dbReference>